<dbReference type="Proteomes" id="UP000027361">
    <property type="component" value="Unassembled WGS sequence"/>
</dbReference>
<feature type="region of interest" description="Disordered" evidence="1">
    <location>
        <begin position="118"/>
        <end position="138"/>
    </location>
</feature>
<protein>
    <submittedName>
        <fullName evidence="2">Uncharacterized protein</fullName>
    </submittedName>
</protein>
<proteinExistence type="predicted"/>
<gene>
    <name evidence="2" type="ORF">K437DRAFT_264523</name>
</gene>
<feature type="compositionally biased region" description="Polar residues" evidence="1">
    <location>
        <begin position="214"/>
        <end position="224"/>
    </location>
</feature>
<dbReference type="HOGENOM" id="CLU_1235792_0_0_1"/>
<evidence type="ECO:0000256" key="1">
    <source>
        <dbReference type="SAM" id="MobiDB-lite"/>
    </source>
</evidence>
<evidence type="ECO:0000313" key="2">
    <source>
        <dbReference type="EMBL" id="KDN39631.1"/>
    </source>
</evidence>
<dbReference type="GeneID" id="25265715"/>
<dbReference type="InParanoid" id="A0A066VDS2"/>
<comment type="caution">
    <text evidence="2">The sequence shown here is derived from an EMBL/GenBank/DDBJ whole genome shotgun (WGS) entry which is preliminary data.</text>
</comment>
<evidence type="ECO:0000313" key="3">
    <source>
        <dbReference type="Proteomes" id="UP000027361"/>
    </source>
</evidence>
<dbReference type="RefSeq" id="XP_013241110.1">
    <property type="nucleotide sequence ID" value="XM_013385656.1"/>
</dbReference>
<dbReference type="AlphaFoldDB" id="A0A066VDS2"/>
<sequence length="224" mass="23556">MGNYSVSGDLLSKSAYGLETAVPNDNGAETSNASEDAKWVPSAGWRRCSSVANLRTKDRQHVIALEEERSGATTCSLLVEHMQGSGGKERAAYQTAGLEIPALKGVALQALCAEKKQAKQADNPDAAKNAPKFAGSKPESLMLGAGAELSSTTLKGFGIAEPIPKMAQSNAAITDAPQWRQVSPADQSNEGIESLSDRGEQPSNGSPVFGADLRTQSYTFDRPS</sequence>
<dbReference type="EMBL" id="JMSN01000102">
    <property type="protein sequence ID" value="KDN39631.1"/>
    <property type="molecule type" value="Genomic_DNA"/>
</dbReference>
<organism evidence="2 3">
    <name type="scientific">Tilletiaria anomala (strain ATCC 24038 / CBS 436.72 / UBC 951)</name>
    <dbReference type="NCBI Taxonomy" id="1037660"/>
    <lineage>
        <taxon>Eukaryota</taxon>
        <taxon>Fungi</taxon>
        <taxon>Dikarya</taxon>
        <taxon>Basidiomycota</taxon>
        <taxon>Ustilaginomycotina</taxon>
        <taxon>Exobasidiomycetes</taxon>
        <taxon>Georgefischeriales</taxon>
        <taxon>Tilletiariaceae</taxon>
        <taxon>Tilletiaria</taxon>
    </lineage>
</organism>
<reference evidence="2 3" key="1">
    <citation type="submission" date="2014-05" db="EMBL/GenBank/DDBJ databases">
        <title>Draft genome sequence of a rare smut relative, Tilletiaria anomala UBC 951.</title>
        <authorList>
            <consortium name="DOE Joint Genome Institute"/>
            <person name="Toome M."/>
            <person name="Kuo A."/>
            <person name="Henrissat B."/>
            <person name="Lipzen A."/>
            <person name="Tritt A."/>
            <person name="Yoshinaga Y."/>
            <person name="Zane M."/>
            <person name="Barry K."/>
            <person name="Grigoriev I.V."/>
            <person name="Spatafora J.W."/>
            <person name="Aimea M.C."/>
        </authorList>
    </citation>
    <scope>NUCLEOTIDE SEQUENCE [LARGE SCALE GENOMIC DNA]</scope>
    <source>
        <strain evidence="2 3">UBC 951</strain>
    </source>
</reference>
<feature type="region of interest" description="Disordered" evidence="1">
    <location>
        <begin position="168"/>
        <end position="224"/>
    </location>
</feature>
<accession>A0A066VDS2</accession>
<feature type="compositionally biased region" description="Polar residues" evidence="1">
    <location>
        <begin position="180"/>
        <end position="191"/>
    </location>
</feature>
<name>A0A066VDS2_TILAU</name>
<keyword evidence="3" id="KW-1185">Reference proteome</keyword>